<keyword evidence="2" id="KW-1185">Reference proteome</keyword>
<evidence type="ECO:0000313" key="2">
    <source>
        <dbReference type="Proteomes" id="UP001057402"/>
    </source>
</evidence>
<sequence length="322" mass="35967">MDPNNITTTTTASSVTGFYGLLARGLDEIEASFDAEDFLSFRLLHRVLSSLRMFHYQLTILVKRLQLPKGEKWLDEYMDESSRIWDACVSIKSAVTGLERYCDAGAGVIMLLDGFQSLDPDRSRQALAAIDASDRELRTLEEDNKALIWNRIVPLSLCFHEKVSMESNFNGFSGFRGVLYAMRNVSSLLLMILVASFIYCWPNSDFQQGGSHGGAVFGSNFTVSISRVQERVLGGLNQLAGQPGILVHELRRVTAGIEEIRGEMQRGAERGDDIEIGKKLGEVKMIMGMLRGGVESTVVQIDDFFDEIVEGRKMLLDMCSRR</sequence>
<proteinExistence type="predicted"/>
<dbReference type="EMBL" id="CM042889">
    <property type="protein sequence ID" value="KAI4318797.1"/>
    <property type="molecule type" value="Genomic_DNA"/>
</dbReference>
<dbReference type="Proteomes" id="UP001057402">
    <property type="component" value="Chromosome 10"/>
</dbReference>
<evidence type="ECO:0000313" key="1">
    <source>
        <dbReference type="EMBL" id="KAI4318797.1"/>
    </source>
</evidence>
<comment type="caution">
    <text evidence="1">The sequence shown here is derived from an EMBL/GenBank/DDBJ whole genome shotgun (WGS) entry which is preliminary data.</text>
</comment>
<gene>
    <name evidence="1" type="ORF">MLD38_032464</name>
</gene>
<protein>
    <submittedName>
        <fullName evidence="1">Uncharacterized protein</fullName>
    </submittedName>
</protein>
<name>A0ACB9M5P7_9MYRT</name>
<reference evidence="2" key="1">
    <citation type="journal article" date="2023" name="Front. Plant Sci.">
        <title>Chromosomal-level genome assembly of Melastoma candidum provides insights into trichome evolution.</title>
        <authorList>
            <person name="Zhong Y."/>
            <person name="Wu W."/>
            <person name="Sun C."/>
            <person name="Zou P."/>
            <person name="Liu Y."/>
            <person name="Dai S."/>
            <person name="Zhou R."/>
        </authorList>
    </citation>
    <scope>NUCLEOTIDE SEQUENCE [LARGE SCALE GENOMIC DNA]</scope>
</reference>
<organism evidence="1 2">
    <name type="scientific">Melastoma candidum</name>
    <dbReference type="NCBI Taxonomy" id="119954"/>
    <lineage>
        <taxon>Eukaryota</taxon>
        <taxon>Viridiplantae</taxon>
        <taxon>Streptophyta</taxon>
        <taxon>Embryophyta</taxon>
        <taxon>Tracheophyta</taxon>
        <taxon>Spermatophyta</taxon>
        <taxon>Magnoliopsida</taxon>
        <taxon>eudicotyledons</taxon>
        <taxon>Gunneridae</taxon>
        <taxon>Pentapetalae</taxon>
        <taxon>rosids</taxon>
        <taxon>malvids</taxon>
        <taxon>Myrtales</taxon>
        <taxon>Melastomataceae</taxon>
        <taxon>Melastomatoideae</taxon>
        <taxon>Melastomateae</taxon>
        <taxon>Melastoma</taxon>
    </lineage>
</organism>
<accession>A0ACB9M5P7</accession>